<keyword evidence="5 6" id="KW-0472">Membrane</keyword>
<keyword evidence="4 6" id="KW-1133">Transmembrane helix</keyword>
<keyword evidence="2" id="KW-0813">Transport</keyword>
<dbReference type="KEGG" id="pgis:I6I06_12510"/>
<dbReference type="GO" id="GO:0016020">
    <property type="term" value="C:membrane"/>
    <property type="evidence" value="ECO:0007669"/>
    <property type="project" value="UniProtKB-SubCell"/>
</dbReference>
<dbReference type="InterPro" id="IPR036259">
    <property type="entry name" value="MFS_trans_sf"/>
</dbReference>
<feature type="transmembrane region" description="Helical" evidence="6">
    <location>
        <begin position="61"/>
        <end position="77"/>
    </location>
</feature>
<gene>
    <name evidence="7" type="ORF">I6I06_12510</name>
</gene>
<dbReference type="RefSeq" id="WP_042327021.1">
    <property type="nucleotide sequence ID" value="NZ_CP066075.1"/>
</dbReference>
<dbReference type="InterPro" id="IPR052983">
    <property type="entry name" value="MFS_Riboflavin_Transporter"/>
</dbReference>
<evidence type="ECO:0000256" key="4">
    <source>
        <dbReference type="ARBA" id="ARBA00022989"/>
    </source>
</evidence>
<dbReference type="AlphaFoldDB" id="A0A7T4N5C1"/>
<dbReference type="PANTHER" id="PTHR43385:SF1">
    <property type="entry name" value="RIBOFLAVIN TRANSPORTER RIBJ"/>
    <property type="match status" value="1"/>
</dbReference>
<feature type="transmembrane region" description="Helical" evidence="6">
    <location>
        <begin position="175"/>
        <end position="198"/>
    </location>
</feature>
<dbReference type="Pfam" id="PF07690">
    <property type="entry name" value="MFS_1"/>
    <property type="match status" value="1"/>
</dbReference>
<feature type="transmembrane region" description="Helical" evidence="6">
    <location>
        <begin position="386"/>
        <end position="406"/>
    </location>
</feature>
<evidence type="ECO:0000313" key="7">
    <source>
        <dbReference type="EMBL" id="QQC65557.1"/>
    </source>
</evidence>
<comment type="subcellular location">
    <subcellularLocation>
        <location evidence="1">Membrane</location>
        <topology evidence="1">Multi-pass membrane protein</topology>
    </subcellularLocation>
</comment>
<dbReference type="EMBL" id="CP066075">
    <property type="protein sequence ID" value="QQC65557.1"/>
    <property type="molecule type" value="Genomic_DNA"/>
</dbReference>
<sequence length="416" mass="44380">MSSRSENVSGNTAPRDSKDSLVTWALALAQLVSWGSVYYSFSLLVVPMEQSMGWSRTATNAALSVGLLVSGFAAYPIGRWIDHGFGRRVMVAGTVIAAGMLLLWADAQSLTVLFVAWIGLGISMAATFYDPVFAVVTHRYPRSFRTKITLITLVAGFASTVFIPLTQLLVGSVGWRTSLVVLAALNLIICLPIHILAIRSSRADVGSQPNNGAVKLANDAATRRALRTPTFWALAVCFTAYYATFAALTFHLVPLMFERGVSNAVLVTTMALIGPAQVAARAVWFTFGRTLHASTVGIVVVTLFPLSTIVLISAGHSAALLWLFALCYGAANGMMTILRGTIVQDLMWTEGYGAVSGMLSFPSNVAKGIAPIAAASIWSFTHGYVAVEWTVFLVSILSAIAFFVAVRAARRAIASA</sequence>
<feature type="transmembrane region" description="Helical" evidence="6">
    <location>
        <begin position="264"/>
        <end position="284"/>
    </location>
</feature>
<evidence type="ECO:0000256" key="6">
    <source>
        <dbReference type="SAM" id="Phobius"/>
    </source>
</evidence>
<dbReference type="Gene3D" id="1.20.1250.20">
    <property type="entry name" value="MFS general substrate transporter like domains"/>
    <property type="match status" value="1"/>
</dbReference>
<evidence type="ECO:0000256" key="2">
    <source>
        <dbReference type="ARBA" id="ARBA00022448"/>
    </source>
</evidence>
<reference evidence="7 8" key="1">
    <citation type="submission" date="2020-12" db="EMBL/GenBank/DDBJ databases">
        <title>FDA dAtabase for Regulatory Grade micrObial Sequences (FDA-ARGOS): Supporting development and validation of Infectious Disease Dx tests.</title>
        <authorList>
            <person name="Nelson B."/>
            <person name="Plummer A."/>
            <person name="Tallon L."/>
            <person name="Sadzewicz L."/>
            <person name="Zhao X."/>
            <person name="Boylan J."/>
            <person name="Ott S."/>
            <person name="Bowen H."/>
            <person name="Vavikolanu K."/>
            <person name="Mehta A."/>
            <person name="Aluvathingal J."/>
            <person name="Nadendla S."/>
            <person name="Myers T."/>
            <person name="Yan Y."/>
            <person name="Sichtig H."/>
        </authorList>
    </citation>
    <scope>NUCLEOTIDE SEQUENCE [LARGE SCALE GENOMIC DNA]</scope>
    <source>
        <strain evidence="7 8">FDAARGOS_1049</strain>
    </source>
</reference>
<feature type="transmembrane region" description="Helical" evidence="6">
    <location>
        <begin position="231"/>
        <end position="252"/>
    </location>
</feature>
<dbReference type="InterPro" id="IPR011701">
    <property type="entry name" value="MFS"/>
</dbReference>
<dbReference type="GO" id="GO:0022857">
    <property type="term" value="F:transmembrane transporter activity"/>
    <property type="evidence" value="ECO:0007669"/>
    <property type="project" value="InterPro"/>
</dbReference>
<organism evidence="7 8">
    <name type="scientific">Paraburkholderia ginsengisoli</name>
    <dbReference type="NCBI Taxonomy" id="311231"/>
    <lineage>
        <taxon>Bacteria</taxon>
        <taxon>Pseudomonadati</taxon>
        <taxon>Pseudomonadota</taxon>
        <taxon>Betaproteobacteria</taxon>
        <taxon>Burkholderiales</taxon>
        <taxon>Burkholderiaceae</taxon>
        <taxon>Paraburkholderia</taxon>
    </lineage>
</organism>
<protein>
    <submittedName>
        <fullName evidence="7">MFS transporter</fullName>
    </submittedName>
</protein>
<feature type="transmembrane region" description="Helical" evidence="6">
    <location>
        <begin position="148"/>
        <end position="169"/>
    </location>
</feature>
<dbReference type="SUPFAM" id="SSF103473">
    <property type="entry name" value="MFS general substrate transporter"/>
    <property type="match status" value="1"/>
</dbReference>
<keyword evidence="8" id="KW-1185">Reference proteome</keyword>
<keyword evidence="3 6" id="KW-0812">Transmembrane</keyword>
<accession>A0A7T4N5C1</accession>
<feature type="transmembrane region" description="Helical" evidence="6">
    <location>
        <begin position="320"/>
        <end position="338"/>
    </location>
</feature>
<evidence type="ECO:0000256" key="5">
    <source>
        <dbReference type="ARBA" id="ARBA00023136"/>
    </source>
</evidence>
<dbReference type="Proteomes" id="UP000595610">
    <property type="component" value="Chromosome 1"/>
</dbReference>
<evidence type="ECO:0000256" key="1">
    <source>
        <dbReference type="ARBA" id="ARBA00004141"/>
    </source>
</evidence>
<feature type="transmembrane region" description="Helical" evidence="6">
    <location>
        <begin position="111"/>
        <end position="136"/>
    </location>
</feature>
<feature type="transmembrane region" description="Helical" evidence="6">
    <location>
        <begin position="359"/>
        <end position="380"/>
    </location>
</feature>
<proteinExistence type="predicted"/>
<name>A0A7T4N5C1_9BURK</name>
<feature type="transmembrane region" description="Helical" evidence="6">
    <location>
        <begin position="296"/>
        <end position="314"/>
    </location>
</feature>
<feature type="transmembrane region" description="Helical" evidence="6">
    <location>
        <begin position="89"/>
        <end position="105"/>
    </location>
</feature>
<dbReference type="PANTHER" id="PTHR43385">
    <property type="entry name" value="RIBOFLAVIN TRANSPORTER RIBJ"/>
    <property type="match status" value="1"/>
</dbReference>
<evidence type="ECO:0000256" key="3">
    <source>
        <dbReference type="ARBA" id="ARBA00022692"/>
    </source>
</evidence>
<feature type="transmembrane region" description="Helical" evidence="6">
    <location>
        <begin position="21"/>
        <end position="41"/>
    </location>
</feature>
<evidence type="ECO:0000313" key="8">
    <source>
        <dbReference type="Proteomes" id="UP000595610"/>
    </source>
</evidence>